<proteinExistence type="predicted"/>
<accession>A0A9X3J3X7</accession>
<reference evidence="1" key="1">
    <citation type="submission" date="2022-11" db="EMBL/GenBank/DDBJ databases">
        <title>Minimal conservation of predation-associated metabolite biosynthetic gene clusters underscores biosynthetic potential of Myxococcota including descriptions for ten novel species: Archangium lansinium sp. nov., Myxococcus landrumus sp. nov., Nannocystis bai.</title>
        <authorList>
            <person name="Ahearne A."/>
            <person name="Stevens C."/>
            <person name="Phillips K."/>
        </authorList>
    </citation>
    <scope>NUCLEOTIDE SEQUENCE</scope>
    <source>
        <strain evidence="1">Na p29</strain>
    </source>
</reference>
<evidence type="ECO:0000313" key="1">
    <source>
        <dbReference type="EMBL" id="MCY1013720.1"/>
    </source>
</evidence>
<sequence length="245" mass="26180">MSSRFLPSMSSEALNFSSMSAKRPMMWTMPVCSSSELGLCELLWWPLQMSISEKTVSAAPPWNSMLATRVMSHWKAYTSRSLITALTAVIGSTPLMSVLVSVGLSGRAHSGAVASIFFSSALTPSRCASSRSLSCLPSFIRSAAVWSRTASRMLVRSARSSACGANAPNRSVHACCGLNCGYCGSLGPLCERACMVVPESITLRCFDTPRWIDATGVSWPILAAISWSIVGPPALENRPLSSVMV</sequence>
<dbReference type="EMBL" id="JAPNKE010000002">
    <property type="protein sequence ID" value="MCY1013720.1"/>
    <property type="molecule type" value="Genomic_DNA"/>
</dbReference>
<dbReference type="AlphaFoldDB" id="A0A9X3J3X7"/>
<comment type="caution">
    <text evidence="1">The sequence shown here is derived from an EMBL/GenBank/DDBJ whole genome shotgun (WGS) entry which is preliminary data.</text>
</comment>
<protein>
    <submittedName>
        <fullName evidence="1">Uncharacterized protein</fullName>
    </submittedName>
</protein>
<keyword evidence="2" id="KW-1185">Reference proteome</keyword>
<name>A0A9X3J3X7_9BACT</name>
<organism evidence="1 2">
    <name type="scientific">Nannocystis pusilla</name>
    <dbReference type="NCBI Taxonomy" id="889268"/>
    <lineage>
        <taxon>Bacteria</taxon>
        <taxon>Pseudomonadati</taxon>
        <taxon>Myxococcota</taxon>
        <taxon>Polyangia</taxon>
        <taxon>Nannocystales</taxon>
        <taxon>Nannocystaceae</taxon>
        <taxon>Nannocystis</taxon>
    </lineage>
</organism>
<gene>
    <name evidence="1" type="ORF">OV079_50990</name>
</gene>
<evidence type="ECO:0000313" key="2">
    <source>
        <dbReference type="Proteomes" id="UP001150924"/>
    </source>
</evidence>
<dbReference type="Proteomes" id="UP001150924">
    <property type="component" value="Unassembled WGS sequence"/>
</dbReference>